<dbReference type="PANTHER" id="PTHR38032">
    <property type="entry name" value="POLYMERASE-RELATED"/>
    <property type="match status" value="1"/>
</dbReference>
<keyword evidence="3" id="KW-1185">Reference proteome</keyword>
<dbReference type="OrthoDB" id="8578642at2"/>
<dbReference type="InterPro" id="IPR046866">
    <property type="entry name" value="FapA_N"/>
</dbReference>
<accession>A0A4P6L1Q7</accession>
<name>A0A4P6L1Q7_9BURK</name>
<dbReference type="InterPro" id="IPR005646">
    <property type="entry name" value="FapA"/>
</dbReference>
<dbReference type="Proteomes" id="UP000290637">
    <property type="component" value="Chromosome"/>
</dbReference>
<dbReference type="EMBL" id="CP035913">
    <property type="protein sequence ID" value="QBE65254.1"/>
    <property type="molecule type" value="Genomic_DNA"/>
</dbReference>
<evidence type="ECO:0000313" key="3">
    <source>
        <dbReference type="Proteomes" id="UP000290637"/>
    </source>
</evidence>
<organism evidence="2 3">
    <name type="scientific">Pseudoduganella lutea</name>
    <dbReference type="NCBI Taxonomy" id="321985"/>
    <lineage>
        <taxon>Bacteria</taxon>
        <taxon>Pseudomonadati</taxon>
        <taxon>Pseudomonadota</taxon>
        <taxon>Betaproteobacteria</taxon>
        <taxon>Burkholderiales</taxon>
        <taxon>Oxalobacteraceae</taxon>
        <taxon>Telluria group</taxon>
        <taxon>Pseudoduganella</taxon>
    </lineage>
</organism>
<protein>
    <submittedName>
        <fullName evidence="2">DUF342 domain-containing protein</fullName>
    </submittedName>
</protein>
<dbReference type="KEGG" id="plue:EWM63_21510"/>
<evidence type="ECO:0000313" key="2">
    <source>
        <dbReference type="EMBL" id="QBE65254.1"/>
    </source>
</evidence>
<feature type="domain" description="Flagellar Assembly Protein A N-terminal region" evidence="1">
    <location>
        <begin position="127"/>
        <end position="279"/>
    </location>
</feature>
<evidence type="ECO:0000259" key="1">
    <source>
        <dbReference type="Pfam" id="PF20250"/>
    </source>
</evidence>
<sequence length="378" mass="40377">MEIGGETAVMPDEEMAEPIVGRDDGIWLRADAPPSALAAAVDALFQAGAFLAGLDYAVFQRMLYGAGPALPAAWHGQPLVRVADAMVSFEPARRGLYRSPRIESGVASCFFEPVLLANAVGIPELSRLEFDEFVADMWCKGIRFGIDVPTVRAVMAAGGRARIVVARRLDPVDGRNATIVEVSPQLRRCNAPRALANGRFDLHAFENRFPQVKAQVRLLRKDPCTAGTRGIDLSGEPIEATAGTDLELTAVAGPGTVIEHLDGHDYLVSAAEGFVNIDRNGRLSIGPKIVGRDGASVRTTGNLQLAGDYEEFGDVEENVIVEGSGITIHGNVFGHIASRGGAVHLKRNLMGAASSMAPVRSAWAASRQTRCCRRQVAK</sequence>
<gene>
    <name evidence="2" type="ORF">EWM63_21510</name>
</gene>
<proteinExistence type="predicted"/>
<dbReference type="AlphaFoldDB" id="A0A4P6L1Q7"/>
<dbReference type="Pfam" id="PF20250">
    <property type="entry name" value="FapA_N"/>
    <property type="match status" value="1"/>
</dbReference>
<reference evidence="2 3" key="1">
    <citation type="submission" date="2019-02" db="EMBL/GenBank/DDBJ databases">
        <title>Draft Genome Sequences of Six Type Strains of the Genus Massilia.</title>
        <authorList>
            <person name="Miess H."/>
            <person name="Frediansyhah A."/>
            <person name="Gross H."/>
        </authorList>
    </citation>
    <scope>NUCLEOTIDE SEQUENCE [LARGE SCALE GENOMIC DNA]</scope>
    <source>
        <strain evidence="2 3">DSM 17473</strain>
    </source>
</reference>
<dbReference type="PANTHER" id="PTHR38032:SF1">
    <property type="entry name" value="RNA-BINDING PROTEIN KHPB N-TERMINAL DOMAIN-CONTAINING PROTEIN"/>
    <property type="match status" value="1"/>
</dbReference>